<feature type="binding site" evidence="1">
    <location>
        <position position="254"/>
    </location>
    <ligand>
        <name>Fe cation</name>
        <dbReference type="ChEBI" id="CHEBI:24875"/>
    </ligand>
</feature>
<evidence type="ECO:0000256" key="1">
    <source>
        <dbReference type="HAMAP-Rule" id="MF_02093"/>
    </source>
</evidence>
<comment type="caution">
    <text evidence="2">The sequence shown here is derived from an EMBL/GenBank/DDBJ whole genome shotgun (WGS) entry which is preliminary data.</text>
</comment>
<feature type="transmembrane region" description="Helical" evidence="1">
    <location>
        <begin position="99"/>
        <end position="124"/>
    </location>
</feature>
<feature type="transmembrane region" description="Helical" evidence="1">
    <location>
        <begin position="145"/>
        <end position="165"/>
    </location>
</feature>
<dbReference type="EC" id="1.13.11.63" evidence="1"/>
<sequence length="333" mass="38053">MEKPKTYINRQVLMHHSSNNNLPKSRQWPLFGYLIGMTALVAITYLYFVDIPVHIELIFFALFVVATGIPHGAVDHIVAADVYKLNQNYKDQLKFYGTYLIVMACLGALWIVSPISGFVVFMITSIYHFGQGDLNWVSSSLKSKTYLRALFVSRGIVLIVIPVVYHWQVTAPIIESASGFDITYIHWLVDHALYIAVIALLQHMMLMLGLIGKIKTRFIVQEYSLVIILAFLFFIANPLVSFALYFGIWHSLNHFFELRDHLSLKNNSTDSFFNLYKHTVPFTIISLIGLVLLWYILGAAGVKDQMISVLFILISVLTLPHMLLINQMYDKKI</sequence>
<dbReference type="HAMAP" id="MF_02093">
    <property type="entry name" value="Beta_carotene_diox"/>
    <property type="match status" value="1"/>
</dbReference>
<keyword evidence="1" id="KW-0479">Metal-binding</keyword>
<name>A0ABW5JJD9_9BACT</name>
<evidence type="ECO:0000313" key="3">
    <source>
        <dbReference type="Proteomes" id="UP001597460"/>
    </source>
</evidence>
<organism evidence="2 3">
    <name type="scientific">Gracilimonas halophila</name>
    <dbReference type="NCBI Taxonomy" id="1834464"/>
    <lineage>
        <taxon>Bacteria</taxon>
        <taxon>Pseudomonadati</taxon>
        <taxon>Balneolota</taxon>
        <taxon>Balneolia</taxon>
        <taxon>Balneolales</taxon>
        <taxon>Balneolaceae</taxon>
        <taxon>Gracilimonas</taxon>
    </lineage>
</organism>
<reference evidence="3" key="1">
    <citation type="journal article" date="2019" name="Int. J. Syst. Evol. Microbiol.">
        <title>The Global Catalogue of Microorganisms (GCM) 10K type strain sequencing project: providing services to taxonomists for standard genome sequencing and annotation.</title>
        <authorList>
            <consortium name="The Broad Institute Genomics Platform"/>
            <consortium name="The Broad Institute Genome Sequencing Center for Infectious Disease"/>
            <person name="Wu L."/>
            <person name="Ma J."/>
        </authorList>
    </citation>
    <scope>NUCLEOTIDE SEQUENCE [LARGE SCALE GENOMIC DNA]</scope>
    <source>
        <strain evidence="3">KCTC 52042</strain>
    </source>
</reference>
<feature type="binding site" evidence="1">
    <location>
        <position position="128"/>
    </location>
    <ligand>
        <name>Fe cation</name>
        <dbReference type="ChEBI" id="CHEBI:24875"/>
    </ligand>
</feature>
<keyword evidence="1" id="KW-0560">Oxidoreductase</keyword>
<evidence type="ECO:0000313" key="2">
    <source>
        <dbReference type="EMBL" id="MFD2531739.1"/>
    </source>
</evidence>
<proteinExistence type="inferred from homology"/>
<gene>
    <name evidence="2" type="ORF">ACFSVN_04690</name>
</gene>
<dbReference type="Pfam" id="PF15461">
    <property type="entry name" value="BCD"/>
    <property type="match status" value="1"/>
</dbReference>
<feature type="transmembrane region" description="Helical" evidence="1">
    <location>
        <begin position="185"/>
        <end position="211"/>
    </location>
</feature>
<comment type="catalytic activity">
    <reaction evidence="1">
        <text>all-trans-beta-carotene + O2 = 2 all-trans-retinal</text>
        <dbReference type="Rhea" id="RHEA:32887"/>
        <dbReference type="ChEBI" id="CHEBI:15379"/>
        <dbReference type="ChEBI" id="CHEBI:17579"/>
        <dbReference type="ChEBI" id="CHEBI:17898"/>
        <dbReference type="EC" id="1.13.11.63"/>
    </reaction>
</comment>
<dbReference type="RefSeq" id="WP_390299349.1">
    <property type="nucleotide sequence ID" value="NZ_JBHULI010000005.1"/>
</dbReference>
<keyword evidence="1" id="KW-0812">Transmembrane</keyword>
<dbReference type="NCBIfam" id="TIGR03753">
    <property type="entry name" value="blh_monoox"/>
    <property type="match status" value="1"/>
</dbReference>
<comment type="similarity">
    <text evidence="1">Belongs to the Brp/Blh beta-carotene diooxygenase family.</text>
</comment>
<dbReference type="Proteomes" id="UP001597460">
    <property type="component" value="Unassembled WGS sequence"/>
</dbReference>
<keyword evidence="1" id="KW-1133">Transmembrane helix</keyword>
<keyword evidence="1" id="KW-0223">Dioxygenase</keyword>
<dbReference type="EMBL" id="JBHULI010000005">
    <property type="protein sequence ID" value="MFD2531739.1"/>
    <property type="molecule type" value="Genomic_DNA"/>
</dbReference>
<comment type="cofactor">
    <cofactor evidence="1">
        <name>Fe(2+)</name>
        <dbReference type="ChEBI" id="CHEBI:29033"/>
    </cofactor>
</comment>
<feature type="binding site" evidence="1">
    <location>
        <position position="250"/>
    </location>
    <ligand>
        <name>Fe cation</name>
        <dbReference type="ChEBI" id="CHEBI:24875"/>
    </ligand>
</feature>
<keyword evidence="1" id="KW-1003">Cell membrane</keyword>
<protein>
    <recommendedName>
        <fullName evidence="1">Probable beta-carotene 15,15'-dioxygenase</fullName>
        <ecNumber evidence="1">1.13.11.63</ecNumber>
    </recommendedName>
</protein>
<dbReference type="InterPro" id="IPR022270">
    <property type="entry name" value="Blh_diox"/>
</dbReference>
<feature type="transmembrane region" description="Helical" evidence="1">
    <location>
        <begin position="30"/>
        <end position="48"/>
    </location>
</feature>
<comment type="subcellular location">
    <subcellularLocation>
        <location evidence="1">Cell membrane</location>
        <topology evidence="1">Multi-pass membrane protein</topology>
    </subcellularLocation>
</comment>
<accession>A0ABW5JJD9</accession>
<feature type="binding site" evidence="1">
    <location>
        <position position="71"/>
    </location>
    <ligand>
        <name>Fe cation</name>
        <dbReference type="ChEBI" id="CHEBI:24875"/>
    </ligand>
</feature>
<feature type="transmembrane region" description="Helical" evidence="1">
    <location>
        <begin position="279"/>
        <end position="297"/>
    </location>
</feature>
<keyword evidence="1" id="KW-0408">Iron</keyword>
<comment type="function">
    <text evidence="1">Catalyzes the cleavage of beta-carotene at its central double bond (15,15') to yield two molecules of all-trans-retinal.</text>
</comment>
<feature type="transmembrane region" description="Helical" evidence="1">
    <location>
        <begin position="57"/>
        <end position="79"/>
    </location>
</feature>
<keyword evidence="3" id="KW-1185">Reference proteome</keyword>
<feature type="transmembrane region" description="Helical" evidence="1">
    <location>
        <begin position="223"/>
        <end position="248"/>
    </location>
</feature>
<keyword evidence="1" id="KW-0472">Membrane</keyword>
<feature type="transmembrane region" description="Helical" evidence="1">
    <location>
        <begin position="309"/>
        <end position="329"/>
    </location>
</feature>